<keyword evidence="3" id="KW-1185">Reference proteome</keyword>
<name>A0AAE2ZRE0_9HYPH</name>
<dbReference type="AlphaFoldDB" id="A0AAE2ZRE0"/>
<dbReference type="SMART" id="SM00953">
    <property type="entry name" value="RES"/>
    <property type="match status" value="1"/>
</dbReference>
<evidence type="ECO:0000259" key="1">
    <source>
        <dbReference type="SMART" id="SM00953"/>
    </source>
</evidence>
<dbReference type="Proteomes" id="UP001196509">
    <property type="component" value="Unassembled WGS sequence"/>
</dbReference>
<gene>
    <name evidence="2" type="ORF">K1W69_26405</name>
</gene>
<organism evidence="2 3">
    <name type="scientific">Flavimaribacter sediminis</name>
    <dbReference type="NCBI Taxonomy" id="2865987"/>
    <lineage>
        <taxon>Bacteria</taxon>
        <taxon>Pseudomonadati</taxon>
        <taxon>Pseudomonadota</taxon>
        <taxon>Alphaproteobacteria</taxon>
        <taxon>Hyphomicrobiales</taxon>
        <taxon>Rhizobiaceae</taxon>
        <taxon>Flavimaribacter</taxon>
    </lineage>
</organism>
<evidence type="ECO:0000313" key="3">
    <source>
        <dbReference type="Proteomes" id="UP001196509"/>
    </source>
</evidence>
<reference evidence="2" key="1">
    <citation type="submission" date="2021-08" db="EMBL/GenBank/DDBJ databases">
        <title>Hoeflea bacterium WL0058 sp. nov., isolated from the sediment.</title>
        <authorList>
            <person name="Wang L."/>
            <person name="Zhang D."/>
        </authorList>
    </citation>
    <scope>NUCLEOTIDE SEQUENCE</scope>
    <source>
        <strain evidence="2">WL0058</strain>
    </source>
</reference>
<dbReference type="EMBL" id="JAICBX010000009">
    <property type="protein sequence ID" value="MBW8640751.1"/>
    <property type="molecule type" value="Genomic_DNA"/>
</dbReference>
<sequence length="187" mass="21041">MIEGPRDRNLIDTLDGLETVVFRGRVWRVTRDGRDPTLFFGGGNRWDDGTFDVLYTSLTKDGAIAEMRYHLSRGQPVMPSKIRYRLHELQISVSGVLDLTNDELLSAVGIDINTFGKLPYLDRFGEYEACQKVAEAVHFLGSDDPTDPSAILVPNARHPAKNLVLFADYVNPEDVKHVQDHGLIDWS</sequence>
<feature type="domain" description="RES" evidence="1">
    <location>
        <begin position="36"/>
        <end position="179"/>
    </location>
</feature>
<dbReference type="Pfam" id="PF08808">
    <property type="entry name" value="RES"/>
    <property type="match status" value="1"/>
</dbReference>
<protein>
    <submittedName>
        <fullName evidence="2">RES family NAD+ phosphorylase</fullName>
    </submittedName>
</protein>
<accession>A0AAE2ZRE0</accession>
<evidence type="ECO:0000313" key="2">
    <source>
        <dbReference type="EMBL" id="MBW8640751.1"/>
    </source>
</evidence>
<dbReference type="InterPro" id="IPR014914">
    <property type="entry name" value="RES_dom"/>
</dbReference>
<proteinExistence type="predicted"/>
<comment type="caution">
    <text evidence="2">The sequence shown here is derived from an EMBL/GenBank/DDBJ whole genome shotgun (WGS) entry which is preliminary data.</text>
</comment>
<dbReference type="RefSeq" id="WP_220231488.1">
    <property type="nucleotide sequence ID" value="NZ_JAICBX010000009.1"/>
</dbReference>